<dbReference type="OMA" id="QANMARH"/>
<accession>W1P9S0</accession>
<organism evidence="2 3">
    <name type="scientific">Amborella trichopoda</name>
    <dbReference type="NCBI Taxonomy" id="13333"/>
    <lineage>
        <taxon>Eukaryota</taxon>
        <taxon>Viridiplantae</taxon>
        <taxon>Streptophyta</taxon>
        <taxon>Embryophyta</taxon>
        <taxon>Tracheophyta</taxon>
        <taxon>Spermatophyta</taxon>
        <taxon>Magnoliopsida</taxon>
        <taxon>Amborellales</taxon>
        <taxon>Amborellaceae</taxon>
        <taxon>Amborella</taxon>
    </lineage>
</organism>
<evidence type="ECO:0000313" key="3">
    <source>
        <dbReference type="Proteomes" id="UP000017836"/>
    </source>
</evidence>
<dbReference type="Gramene" id="ERN04361">
    <property type="protein sequence ID" value="ERN04361"/>
    <property type="gene ID" value="AMTR_s00147p00064120"/>
</dbReference>
<name>W1P9S0_AMBTC</name>
<reference evidence="3" key="1">
    <citation type="journal article" date="2013" name="Science">
        <title>The Amborella genome and the evolution of flowering plants.</title>
        <authorList>
            <consortium name="Amborella Genome Project"/>
        </authorList>
    </citation>
    <scope>NUCLEOTIDE SEQUENCE [LARGE SCALE GENOMIC DNA]</scope>
</reference>
<keyword evidence="1" id="KW-0812">Transmembrane</keyword>
<evidence type="ECO:0000256" key="1">
    <source>
        <dbReference type="SAM" id="Phobius"/>
    </source>
</evidence>
<sequence length="124" mass="13730">MAKLLSYEGLSKISSACYSGNGSLLFLLCCVFAMGSMVMALCAFGSRSLRNERASHSMPISPTRENFHRREAVGEGDSSIWKKRILIGNRCKPLEFSGAIIYDSDGNRLPKFPPKSPRRLFPVP</sequence>
<feature type="transmembrane region" description="Helical" evidence="1">
    <location>
        <begin position="24"/>
        <end position="44"/>
    </location>
</feature>
<evidence type="ECO:0000313" key="2">
    <source>
        <dbReference type="EMBL" id="ERN04361.1"/>
    </source>
</evidence>
<keyword evidence="1" id="KW-1133">Transmembrane helix</keyword>
<protein>
    <submittedName>
        <fullName evidence="2">Uncharacterized protein</fullName>
    </submittedName>
</protein>
<keyword evidence="1" id="KW-0472">Membrane</keyword>
<keyword evidence="3" id="KW-1185">Reference proteome</keyword>
<dbReference type="EMBL" id="KI394278">
    <property type="protein sequence ID" value="ERN04361.1"/>
    <property type="molecule type" value="Genomic_DNA"/>
</dbReference>
<dbReference type="Proteomes" id="UP000017836">
    <property type="component" value="Unassembled WGS sequence"/>
</dbReference>
<dbReference type="PANTHER" id="PTHR33237:SF31">
    <property type="entry name" value="F2P16.13 PROTEIN"/>
    <property type="match status" value="1"/>
</dbReference>
<gene>
    <name evidence="2" type="ORF">AMTR_s00147p00064120</name>
</gene>
<proteinExistence type="predicted"/>
<dbReference type="PANTHER" id="PTHR33237">
    <property type="entry name" value="F2P16.13 PROTEIN-RELATED"/>
    <property type="match status" value="1"/>
</dbReference>
<dbReference type="AlphaFoldDB" id="W1P9S0"/>
<dbReference type="HOGENOM" id="CLU_2007006_0_0_1"/>